<evidence type="ECO:0000313" key="1">
    <source>
        <dbReference type="EMBL" id="EPY08774.1"/>
    </source>
</evidence>
<dbReference type="GO" id="GO:0032259">
    <property type="term" value="P:methylation"/>
    <property type="evidence" value="ECO:0007669"/>
    <property type="project" value="UniProtKB-KW"/>
</dbReference>
<dbReference type="RefSeq" id="WP_021258064.1">
    <property type="nucleotide sequence ID" value="NZ_ATMT01000007.1"/>
</dbReference>
<dbReference type="EMBL" id="ATMT01000007">
    <property type="protein sequence ID" value="EPY08774.1"/>
    <property type="molecule type" value="Genomic_DNA"/>
</dbReference>
<name>S9SVS6_PAEAL</name>
<protein>
    <submittedName>
        <fullName evidence="1">Methyltransferase type 11</fullName>
    </submittedName>
</protein>
<accession>S9SVS6</accession>
<keyword evidence="1" id="KW-0808">Transferase</keyword>
<evidence type="ECO:0000313" key="2">
    <source>
        <dbReference type="Proteomes" id="UP000015344"/>
    </source>
</evidence>
<gene>
    <name evidence="1" type="ORF">PAALTS15_02352</name>
</gene>
<proteinExistence type="predicted"/>
<dbReference type="AlphaFoldDB" id="S9SVS6"/>
<keyword evidence="1" id="KW-0489">Methyltransferase</keyword>
<sequence>MEQKDAAHIVKDSWNYWSDTWYSKYRTEEAISNLIDSPESAFHPTTYAMIKSVMPCLQGKRVCAF</sequence>
<organism evidence="1 2">
    <name type="scientific">Paenibacillus alvei TS-15</name>
    <dbReference type="NCBI Taxonomy" id="1117108"/>
    <lineage>
        <taxon>Bacteria</taxon>
        <taxon>Bacillati</taxon>
        <taxon>Bacillota</taxon>
        <taxon>Bacilli</taxon>
        <taxon>Bacillales</taxon>
        <taxon>Paenibacillaceae</taxon>
        <taxon>Paenibacillus</taxon>
    </lineage>
</organism>
<dbReference type="Proteomes" id="UP000015344">
    <property type="component" value="Unassembled WGS sequence"/>
</dbReference>
<reference evidence="1 2" key="1">
    <citation type="submission" date="2013-05" db="EMBL/GenBank/DDBJ databases">
        <authorList>
            <person name="Strain E.A."/>
            <person name="Brown E."/>
            <person name="Allard M.W."/>
            <person name="Luo Y.L."/>
        </authorList>
    </citation>
    <scope>NUCLEOTIDE SEQUENCE [LARGE SCALE GENOMIC DNA]</scope>
    <source>
        <strain evidence="1 2">TS-15</strain>
    </source>
</reference>
<dbReference type="GO" id="GO:0008168">
    <property type="term" value="F:methyltransferase activity"/>
    <property type="evidence" value="ECO:0007669"/>
    <property type="project" value="UniProtKB-KW"/>
</dbReference>
<comment type="caution">
    <text evidence="1">The sequence shown here is derived from an EMBL/GenBank/DDBJ whole genome shotgun (WGS) entry which is preliminary data.</text>
</comment>
<dbReference type="PATRIC" id="fig|1117108.3.peg.490"/>